<dbReference type="Pfam" id="PF00884">
    <property type="entry name" value="Sulfatase"/>
    <property type="match status" value="1"/>
</dbReference>
<keyword evidence="5" id="KW-1185">Reference proteome</keyword>
<dbReference type="PANTHER" id="PTHR42693:SF53">
    <property type="entry name" value="ENDO-4-O-SULFATASE"/>
    <property type="match status" value="1"/>
</dbReference>
<evidence type="ECO:0000313" key="5">
    <source>
        <dbReference type="Proteomes" id="UP000693672"/>
    </source>
</evidence>
<dbReference type="Proteomes" id="UP000693672">
    <property type="component" value="Unassembled WGS sequence"/>
</dbReference>
<gene>
    <name evidence="4" type="ORF">PAESOLCIP111_00428</name>
</gene>
<comment type="caution">
    <text evidence="4">The sequence shown here is derived from an EMBL/GenBank/DDBJ whole genome shotgun (WGS) entry which is preliminary data.</text>
</comment>
<dbReference type="RefSeq" id="WP_218090235.1">
    <property type="nucleotide sequence ID" value="NZ_CAJVAS010000001.1"/>
</dbReference>
<dbReference type="InterPro" id="IPR050738">
    <property type="entry name" value="Sulfatase"/>
</dbReference>
<dbReference type="AlphaFoldDB" id="A0A916JVA3"/>
<dbReference type="EC" id="3.1.6.-" evidence="4"/>
<dbReference type="GO" id="GO:0004065">
    <property type="term" value="F:arylsulfatase activity"/>
    <property type="evidence" value="ECO:0007669"/>
    <property type="project" value="TreeGrafter"/>
</dbReference>
<evidence type="ECO:0000259" key="3">
    <source>
        <dbReference type="Pfam" id="PF00884"/>
    </source>
</evidence>
<accession>A0A916JVA3</accession>
<evidence type="ECO:0000313" key="4">
    <source>
        <dbReference type="EMBL" id="CAG7600799.1"/>
    </source>
</evidence>
<dbReference type="InterPro" id="IPR000917">
    <property type="entry name" value="Sulfatase_N"/>
</dbReference>
<protein>
    <submittedName>
        <fullName evidence="4">Ulvan-active sulfatase</fullName>
        <ecNumber evidence="4">3.1.6.-</ecNumber>
    </submittedName>
</protein>
<organism evidence="4 5">
    <name type="scientific">Paenibacillus solanacearum</name>
    <dbReference type="NCBI Taxonomy" id="2048548"/>
    <lineage>
        <taxon>Bacteria</taxon>
        <taxon>Bacillati</taxon>
        <taxon>Bacillota</taxon>
        <taxon>Bacilli</taxon>
        <taxon>Bacillales</taxon>
        <taxon>Paenibacillaceae</taxon>
        <taxon>Paenibacillus</taxon>
    </lineage>
</organism>
<proteinExistence type="inferred from homology"/>
<reference evidence="4" key="1">
    <citation type="submission" date="2021-06" db="EMBL/GenBank/DDBJ databases">
        <authorList>
            <person name="Criscuolo A."/>
        </authorList>
    </citation>
    <scope>NUCLEOTIDE SEQUENCE</scope>
    <source>
        <strain evidence="4">CIP111600</strain>
    </source>
</reference>
<dbReference type="EMBL" id="CAJVAS010000001">
    <property type="protein sequence ID" value="CAG7600799.1"/>
    <property type="molecule type" value="Genomic_DNA"/>
</dbReference>
<feature type="domain" description="Sulfatase N-terminal" evidence="3">
    <location>
        <begin position="7"/>
        <end position="383"/>
    </location>
</feature>
<evidence type="ECO:0000256" key="1">
    <source>
        <dbReference type="ARBA" id="ARBA00008779"/>
    </source>
</evidence>
<keyword evidence="2 4" id="KW-0378">Hydrolase</keyword>
<name>A0A916JVA3_9BACL</name>
<comment type="similarity">
    <text evidence="1">Belongs to the sulfatase family.</text>
</comment>
<dbReference type="PANTHER" id="PTHR42693">
    <property type="entry name" value="ARYLSULFATASE FAMILY MEMBER"/>
    <property type="match status" value="1"/>
</dbReference>
<sequence length="498" mass="56119">MQNNKWNIVWLVQDHVTWKHYKDTAGPKPTLATYDRIAAEGTAFNRAYTVTPLCSPARASMATGVYAHKHGITRNDEKSVSKQFLPGIRPFSEYLQGNGYRTGYFGKWHAGMPGPMKLGFEGFTLPGYGNPYGSPEYAEYLKRFDLPDPIVDVEWALGEKLKDFNLTQLTRFAGGDPSGFKGASTALAKSPAETMESYFVSQLACDWLEQRAEDKEPFVMRVDVWGPHQPYIVAEPFKDTIDPQQIPEYPNFGNTFEDRPRYHQKDRNRWRTTTGYTEWEQWQPIVARAYETFSQTDAALGKVLDTLERTGLLDNTIVIYTADHGDILASNGGLFDKDSMLTEETMCIPLAVRWPNGAVKGAKLDALVSNMDIVPTVLELAGVDVPSHMDGKSFAPLLRDSDAPWREDLMAMHFGHINHDDIQRVLYYGSYKYTAHLDDSDELYDLSADPFERTNRIDDPGMSAVVSEMKGRLYQQMTACGDVTGDSLKLIEQKGLRP</sequence>
<evidence type="ECO:0000256" key="2">
    <source>
        <dbReference type="ARBA" id="ARBA00022801"/>
    </source>
</evidence>